<proteinExistence type="predicted"/>
<dbReference type="InterPro" id="IPR029044">
    <property type="entry name" value="Nucleotide-diphossugar_trans"/>
</dbReference>
<dbReference type="EMBL" id="LN887688">
    <property type="protein sequence ID" value="CUR42569.1"/>
    <property type="molecule type" value="Genomic_DNA"/>
</dbReference>
<accession>A0A0U5JXH3</accession>
<protein>
    <submittedName>
        <fullName evidence="2">Probable beta-glycosyltransferase</fullName>
    </submittedName>
</protein>
<keyword evidence="2" id="KW-0808">Transferase</keyword>
<evidence type="ECO:0000313" key="3">
    <source>
        <dbReference type="Proteomes" id="UP000235484"/>
    </source>
</evidence>
<evidence type="ECO:0000313" key="2">
    <source>
        <dbReference type="EMBL" id="CUR42569.1"/>
    </source>
</evidence>
<evidence type="ECO:0000259" key="1">
    <source>
        <dbReference type="Pfam" id="PF00535"/>
    </source>
</evidence>
<organism evidence="2 3">
    <name type="scientific">Limosilactobacillus reuteri</name>
    <name type="common">Lactobacillus reuteri</name>
    <dbReference type="NCBI Taxonomy" id="1598"/>
    <lineage>
        <taxon>Bacteria</taxon>
        <taxon>Bacillati</taxon>
        <taxon>Bacillota</taxon>
        <taxon>Bacilli</taxon>
        <taxon>Lactobacillales</taxon>
        <taxon>Lactobacillaceae</taxon>
        <taxon>Limosilactobacillus</taxon>
    </lineage>
</organism>
<dbReference type="PANTHER" id="PTHR22916">
    <property type="entry name" value="GLYCOSYLTRANSFERASE"/>
    <property type="match status" value="1"/>
</dbReference>
<feature type="domain" description="Glycosyltransferase 2-like" evidence="1">
    <location>
        <begin position="8"/>
        <end position="159"/>
    </location>
</feature>
<reference evidence="3" key="1">
    <citation type="submission" date="2015-10" db="EMBL/GenBank/DDBJ databases">
        <authorList>
            <person name="Crossman L.C."/>
        </authorList>
    </citation>
    <scope>NUCLEOTIDE SEQUENCE [LARGE SCALE GENOMIC DNA]</scope>
    <source>
        <strain evidence="3">20-2</strain>
    </source>
</reference>
<dbReference type="CDD" id="cd00761">
    <property type="entry name" value="Glyco_tranf_GTA_type"/>
    <property type="match status" value="1"/>
</dbReference>
<dbReference type="GO" id="GO:0016740">
    <property type="term" value="F:transferase activity"/>
    <property type="evidence" value="ECO:0007669"/>
    <property type="project" value="UniProtKB-KW"/>
</dbReference>
<dbReference type="AlphaFoldDB" id="A0A0U5JXH3"/>
<name>A0A0U5JXH3_LIMRT</name>
<dbReference type="Pfam" id="PF00535">
    <property type="entry name" value="Glycos_transf_2"/>
    <property type="match status" value="1"/>
</dbReference>
<gene>
    <name evidence="2" type="ORF">LRLP16767_LR202_02201</name>
</gene>
<dbReference type="InterPro" id="IPR001173">
    <property type="entry name" value="Glyco_trans_2-like"/>
</dbReference>
<sequence>MSGNKLLTIVTITFNRQKELVGLYNSLRHQTSYNFKWLVLDDGSDDKTVDYIIKVKQEAPFQVKLIKNKNIGKYKEMNKVFPIIDTELLLFLDSDDYLIDDGVEMIQEKWEQYQNDSNIGSLIFERGNGNDKDPFYKISQEIISHRYYYLIKNKQYGDYSDVFVTKHIKSYRFPEFSGEKFMSEGPLYYWLSQKYKSIFIPNILTIGAYQTGGLTRNIRKNQINNYQGTLYETNLYLNKDTPFLFRIKKAILFNYVTLKSPQNYRKVFLHSEHKFLLCISLLPAYLLSLKKIDVS</sequence>
<dbReference type="PANTHER" id="PTHR22916:SF67">
    <property type="entry name" value="COLANIC ACID BIOSYNTHESIS GLYCOSYL TRANSFERASE WCAE-RELATED"/>
    <property type="match status" value="1"/>
</dbReference>
<dbReference type="SUPFAM" id="SSF53448">
    <property type="entry name" value="Nucleotide-diphospho-sugar transferases"/>
    <property type="match status" value="1"/>
</dbReference>
<dbReference type="Gene3D" id="3.90.550.10">
    <property type="entry name" value="Spore Coat Polysaccharide Biosynthesis Protein SpsA, Chain A"/>
    <property type="match status" value="1"/>
</dbReference>
<dbReference type="Proteomes" id="UP000235484">
    <property type="component" value="Unassembled WGS sequence"/>
</dbReference>